<evidence type="ECO:0000313" key="3">
    <source>
        <dbReference type="Proteomes" id="UP001142489"/>
    </source>
</evidence>
<dbReference type="Proteomes" id="UP001142489">
    <property type="component" value="Unassembled WGS sequence"/>
</dbReference>
<feature type="compositionally biased region" description="Polar residues" evidence="1">
    <location>
        <begin position="1"/>
        <end position="18"/>
    </location>
</feature>
<sequence>MEVSYGSSVPEYSQDTFTSSNEEEEGESYGSYENDPFESYSSGEKSGSPLSLDRSESPWQSSSPKDEVEQSSELLNIPPVEEQLLRKWISLLKDKVARTKVAKTATEPDKGVYEVSEEERGARQSFCAVKIKQLRPPPSSTLLKRNWRNDQRHGGASEKRLACDLNCVVPDQLANRIYLKNLKETVKQIAETEMHEPSQCFPCTEKRAELAKFAFLRRRKTMMEEFLLREKLEDLMYSKDSLTLIGEIHRTLPKLSDHPKILWEKLNKRCLKASSATCLFADIN</sequence>
<evidence type="ECO:0000256" key="1">
    <source>
        <dbReference type="SAM" id="MobiDB-lite"/>
    </source>
</evidence>
<evidence type="ECO:0000313" key="2">
    <source>
        <dbReference type="EMBL" id="KAJ7310571.1"/>
    </source>
</evidence>
<dbReference type="Pfam" id="PF15379">
    <property type="entry name" value="DUF4606"/>
    <property type="match status" value="1"/>
</dbReference>
<keyword evidence="3" id="KW-1185">Reference proteome</keyword>
<dbReference type="PANTHER" id="PTHR35256:SF1">
    <property type="entry name" value="EXPRESSED SEQUENCE AI429214"/>
    <property type="match status" value="1"/>
</dbReference>
<protein>
    <submittedName>
        <fullName evidence="2">Uncharacterized protein</fullName>
    </submittedName>
</protein>
<gene>
    <name evidence="2" type="ORF">JRQ81_007528</name>
</gene>
<reference evidence="2" key="1">
    <citation type="journal article" date="2023" name="DNA Res.">
        <title>Chromosome-level genome assembly of Phrynocephalus forsythii using third-generation DNA sequencing and Hi-C analysis.</title>
        <authorList>
            <person name="Qi Y."/>
            <person name="Zhao W."/>
            <person name="Zhao Y."/>
            <person name="Niu C."/>
            <person name="Cao S."/>
            <person name="Zhang Y."/>
        </authorList>
    </citation>
    <scope>NUCLEOTIDE SEQUENCE</scope>
    <source>
        <tissue evidence="2">Muscle</tissue>
    </source>
</reference>
<organism evidence="2 3">
    <name type="scientific">Phrynocephalus forsythii</name>
    <dbReference type="NCBI Taxonomy" id="171643"/>
    <lineage>
        <taxon>Eukaryota</taxon>
        <taxon>Metazoa</taxon>
        <taxon>Chordata</taxon>
        <taxon>Craniata</taxon>
        <taxon>Vertebrata</taxon>
        <taxon>Euteleostomi</taxon>
        <taxon>Lepidosauria</taxon>
        <taxon>Squamata</taxon>
        <taxon>Bifurcata</taxon>
        <taxon>Unidentata</taxon>
        <taxon>Episquamata</taxon>
        <taxon>Toxicofera</taxon>
        <taxon>Iguania</taxon>
        <taxon>Acrodonta</taxon>
        <taxon>Agamidae</taxon>
        <taxon>Agaminae</taxon>
        <taxon>Phrynocephalus</taxon>
    </lineage>
</organism>
<accession>A0A9Q0XDA5</accession>
<feature type="compositionally biased region" description="Polar residues" evidence="1">
    <location>
        <begin position="39"/>
        <end position="49"/>
    </location>
</feature>
<dbReference type="PANTHER" id="PTHR35256">
    <property type="entry name" value="CHROMOSOME 8 OPEN READING FRAME 48"/>
    <property type="match status" value="1"/>
</dbReference>
<comment type="caution">
    <text evidence="2">The sequence shown here is derived from an EMBL/GenBank/DDBJ whole genome shotgun (WGS) entry which is preliminary data.</text>
</comment>
<feature type="region of interest" description="Disordered" evidence="1">
    <location>
        <begin position="1"/>
        <end position="74"/>
    </location>
</feature>
<dbReference type="EMBL" id="JAPFRF010000015">
    <property type="protein sequence ID" value="KAJ7310571.1"/>
    <property type="molecule type" value="Genomic_DNA"/>
</dbReference>
<dbReference type="InterPro" id="IPR027932">
    <property type="entry name" value="DUF4606"/>
</dbReference>
<name>A0A9Q0XDA5_9SAUR</name>
<dbReference type="AlphaFoldDB" id="A0A9Q0XDA5"/>
<proteinExistence type="predicted"/>
<dbReference type="OrthoDB" id="9976953at2759"/>